<keyword evidence="2" id="KW-0732">Signal</keyword>
<comment type="caution">
    <text evidence="3">The sequence shown here is derived from an EMBL/GenBank/DDBJ whole genome shotgun (WGS) entry which is preliminary data.</text>
</comment>
<organism evidence="3 4">
    <name type="scientific">Algibacter marinivivus</name>
    <dbReference type="NCBI Taxonomy" id="2100723"/>
    <lineage>
        <taxon>Bacteria</taxon>
        <taxon>Pseudomonadati</taxon>
        <taxon>Bacteroidota</taxon>
        <taxon>Flavobacteriia</taxon>
        <taxon>Flavobacteriales</taxon>
        <taxon>Flavobacteriaceae</taxon>
        <taxon>Algibacter</taxon>
    </lineage>
</organism>
<dbReference type="PANTHER" id="PTHR12558:SF13">
    <property type="entry name" value="CELL DIVISION CYCLE PROTEIN 27 HOMOLOG"/>
    <property type="match status" value="1"/>
</dbReference>
<dbReference type="RefSeq" id="WP_109353737.1">
    <property type="nucleotide sequence ID" value="NZ_QFRI01000004.1"/>
</dbReference>
<dbReference type="InterPro" id="IPR019734">
    <property type="entry name" value="TPR_rpt"/>
</dbReference>
<reference evidence="4" key="2">
    <citation type="submission" date="2018-05" db="EMBL/GenBank/DDBJ databases">
        <title>Algibacter marinivivus sp. nov., isolated from sample around a algae.</title>
        <authorList>
            <person name="Lu D."/>
        </authorList>
    </citation>
    <scope>NUCLEOTIDE SEQUENCE [LARGE SCALE GENOMIC DNA]</scope>
    <source>
        <strain evidence="4">ZY111</strain>
    </source>
</reference>
<reference evidence="3 4" key="1">
    <citation type="submission" date="2018-05" db="EMBL/GenBank/DDBJ databases">
        <title>Algibacter marinivivus sp. nov., isolated from sample around a algae.</title>
        <authorList>
            <person name="Zhong X."/>
        </authorList>
    </citation>
    <scope>NUCLEOTIDE SEQUENCE [LARGE SCALE GENOMIC DNA]</scope>
    <source>
        <strain evidence="3 4">ZY111</strain>
    </source>
</reference>
<dbReference type="Gene3D" id="1.25.40.10">
    <property type="entry name" value="Tetratricopeptide repeat domain"/>
    <property type="match status" value="9"/>
</dbReference>
<dbReference type="Pfam" id="PF13174">
    <property type="entry name" value="TPR_6"/>
    <property type="match status" value="1"/>
</dbReference>
<dbReference type="SMART" id="SM00028">
    <property type="entry name" value="TPR"/>
    <property type="match status" value="14"/>
</dbReference>
<gene>
    <name evidence="3" type="ORF">DIS18_14160</name>
</gene>
<dbReference type="EMBL" id="QFRI01000004">
    <property type="protein sequence ID" value="PWH81816.1"/>
    <property type="molecule type" value="Genomic_DNA"/>
</dbReference>
<evidence type="ECO:0000256" key="1">
    <source>
        <dbReference type="PROSITE-ProRule" id="PRU00339"/>
    </source>
</evidence>
<accession>A0A2U2X1Z8</accession>
<name>A0A2U2X1Z8_9FLAO</name>
<dbReference type="Pfam" id="PF13432">
    <property type="entry name" value="TPR_16"/>
    <property type="match status" value="2"/>
</dbReference>
<feature type="repeat" description="TPR" evidence="1">
    <location>
        <begin position="539"/>
        <end position="572"/>
    </location>
</feature>
<keyword evidence="4" id="KW-1185">Reference proteome</keyword>
<protein>
    <submittedName>
        <fullName evidence="3">Uncharacterized protein</fullName>
    </submittedName>
</protein>
<evidence type="ECO:0000313" key="4">
    <source>
        <dbReference type="Proteomes" id="UP000245375"/>
    </source>
</evidence>
<dbReference type="PROSITE" id="PS50005">
    <property type="entry name" value="TPR"/>
    <property type="match status" value="3"/>
</dbReference>
<dbReference type="SUPFAM" id="SSF48452">
    <property type="entry name" value="TPR-like"/>
    <property type="match status" value="3"/>
</dbReference>
<dbReference type="OrthoDB" id="9814448at2"/>
<dbReference type="Proteomes" id="UP000245375">
    <property type="component" value="Unassembled WGS sequence"/>
</dbReference>
<proteinExistence type="predicted"/>
<feature type="repeat" description="TPR" evidence="1">
    <location>
        <begin position="279"/>
        <end position="312"/>
    </location>
</feature>
<feature type="chain" id="PRO_5015446538" evidence="2">
    <location>
        <begin position="22"/>
        <end position="1006"/>
    </location>
</feature>
<dbReference type="AlphaFoldDB" id="A0A2U2X1Z8"/>
<dbReference type="Pfam" id="PF12895">
    <property type="entry name" value="ANAPC3"/>
    <property type="match status" value="1"/>
</dbReference>
<reference evidence="4" key="3">
    <citation type="submission" date="2018-05" db="EMBL/GenBank/DDBJ databases">
        <authorList>
            <person name="Lu D."/>
        </authorList>
    </citation>
    <scope>NUCLEOTIDE SEQUENCE [LARGE SCALE GENOMIC DNA]</scope>
    <source>
        <strain evidence="4">ZY111</strain>
    </source>
</reference>
<feature type="repeat" description="TPR" evidence="1">
    <location>
        <begin position="314"/>
        <end position="347"/>
    </location>
</feature>
<dbReference type="PANTHER" id="PTHR12558">
    <property type="entry name" value="CELL DIVISION CYCLE 16,23,27"/>
    <property type="match status" value="1"/>
</dbReference>
<feature type="signal peptide" evidence="2">
    <location>
        <begin position="1"/>
        <end position="21"/>
    </location>
</feature>
<keyword evidence="1" id="KW-0802">TPR repeat</keyword>
<evidence type="ECO:0000256" key="2">
    <source>
        <dbReference type="SAM" id="SignalP"/>
    </source>
</evidence>
<dbReference type="InterPro" id="IPR011990">
    <property type="entry name" value="TPR-like_helical_dom_sf"/>
</dbReference>
<dbReference type="Pfam" id="PF13181">
    <property type="entry name" value="TPR_8"/>
    <property type="match status" value="1"/>
</dbReference>
<dbReference type="SUPFAM" id="SSF81901">
    <property type="entry name" value="HCP-like"/>
    <property type="match status" value="1"/>
</dbReference>
<evidence type="ECO:0000313" key="3">
    <source>
        <dbReference type="EMBL" id="PWH81816.1"/>
    </source>
</evidence>
<sequence length="1006" mass="115886">MTKRSILSLIVAISFSFQILAQQSATYTSGLVDYQKALSLYNNQQYRAAQSMFSNVKKTAEEEILQSNCAYYIANCAVRLNQQNADQLVEDFVKEYPTSTKRNTAFVDVADYYFENSKYAYASKWYKKVDENALARKEREKYNFNYGYTAFTTKNYKTAKKYLSRVENSSEFGSQAKYYIGFMAYEGDDYDSANEYFEQVSDQERYKEKLSYYQADLNFKLGKFEKAIELAKERLDSSDEAEVSELSKIIGESYFNLEKYAEAIPYLKAYKGKRKKWNNTDFYQLGYAYHKQKDYENAISEFNKIVGGNNSIAQNAYYHLGESYINLGKKQEALNAFRNASQMDFDLKIQEDSWLNYAKISYEIGNPYQSAPQVLAGYLEKYPETPYKEEIETLLIDSYITSKNYKEALKLLESKKSFENKAAYQKVAFYRGLELYNESNYQEAEDLFDASLKESLESNYTARATFWKAEADYNLTNYDDALIGFKQFQQQAGASSTSEIENIDYNLAYTYFKLKNYGKATEYFNQFISNKRVDKVRLNDAYLRLGDGHFVSSQYQSAISAYDKAIKLNEIESDYPAFQKAISVGYAGNSSKKIKELEQFISQYAKSKLRDDALYELGNSLVKANETDRAMKAYNQLSTEYRMSSFVPRALLRQGLVYYNGSENERALTKFKKVAGDYPGTPEAVQAVSTARLIYIDLGRVDEYANWVKQLDYVEVTDVDLDNTTYESAEKQYLENNTDKAIRLFNGYLNQFPNGIHALQSHFYLAQMYYKKDLLENAAPHYKYVVEASQSEFTEEALSRLSQFYLESKSWNKAIPILKRLEEEANYPQNIVFAQSNLMKANYQLENFDNAVAYAEKVLGSSKIDNKIKSDAHIIIARSAMKTGDETKAKSAYANVERVATGETAAEALYFNAYFKNKEGKHEASNKSVQRLAKDFSGYKYYSAKGLVLMAKNYYALNDAFQATYILESVIQNFPEFDDVVSEAKTELRKIKREEAKTNSSIVQED</sequence>